<dbReference type="Gene3D" id="1.25.40.60">
    <property type="match status" value="1"/>
</dbReference>
<dbReference type="STRING" id="747525.W4K7B4"/>
<protein>
    <recommendedName>
        <fullName evidence="4">Vacuolar protein sorting-associated protein 45</fullName>
    </recommendedName>
</protein>
<dbReference type="SUPFAM" id="SSF56815">
    <property type="entry name" value="Sec1/munc18-like (SM) proteins"/>
    <property type="match status" value="1"/>
</dbReference>
<proteinExistence type="inferred from homology"/>
<keyword evidence="3" id="KW-1185">Reference proteome</keyword>
<dbReference type="HOGENOM" id="CLU_013933_3_1_1"/>
<evidence type="ECO:0000313" key="3">
    <source>
        <dbReference type="Proteomes" id="UP000030671"/>
    </source>
</evidence>
<dbReference type="InParanoid" id="W4K7B4"/>
<dbReference type="RefSeq" id="XP_009546279.1">
    <property type="nucleotide sequence ID" value="XM_009547984.1"/>
</dbReference>
<accession>W4K7B4</accession>
<gene>
    <name evidence="2" type="ORF">HETIRDRAFT_475082</name>
</gene>
<dbReference type="GeneID" id="20677603"/>
<dbReference type="FunCoup" id="W4K7B4">
    <property type="interactions" value="385"/>
</dbReference>
<dbReference type="Gene3D" id="3.40.50.2060">
    <property type="match status" value="1"/>
</dbReference>
<organism evidence="2 3">
    <name type="scientific">Heterobasidion irregulare (strain TC 32-1)</name>
    <dbReference type="NCBI Taxonomy" id="747525"/>
    <lineage>
        <taxon>Eukaryota</taxon>
        <taxon>Fungi</taxon>
        <taxon>Dikarya</taxon>
        <taxon>Basidiomycota</taxon>
        <taxon>Agaricomycotina</taxon>
        <taxon>Agaricomycetes</taxon>
        <taxon>Russulales</taxon>
        <taxon>Bondarzewiaceae</taxon>
        <taxon>Heterobasidion</taxon>
        <taxon>Heterobasidion annosum species complex</taxon>
    </lineage>
</organism>
<dbReference type="GO" id="GO:0016192">
    <property type="term" value="P:vesicle-mediated transport"/>
    <property type="evidence" value="ECO:0007669"/>
    <property type="project" value="InterPro"/>
</dbReference>
<dbReference type="InterPro" id="IPR036045">
    <property type="entry name" value="Sec1-like_sf"/>
</dbReference>
<comment type="similarity">
    <text evidence="1">Belongs to the STXBP/unc-18/SEC1 family.</text>
</comment>
<dbReference type="eggNOG" id="KOG1299">
    <property type="taxonomic scope" value="Eukaryota"/>
</dbReference>
<dbReference type="InterPro" id="IPR043127">
    <property type="entry name" value="Sec-1-like_dom3a"/>
</dbReference>
<dbReference type="Gene3D" id="3.40.50.1910">
    <property type="match status" value="1"/>
</dbReference>
<evidence type="ECO:0000256" key="1">
    <source>
        <dbReference type="ARBA" id="ARBA00009884"/>
    </source>
</evidence>
<dbReference type="InterPro" id="IPR043154">
    <property type="entry name" value="Sec-1-like_dom1"/>
</dbReference>
<sequence>MDVVKAVDTYITKMVSVPSAMKVFLLDTHTTPIVSLASTQSTLLSHQVYLTDRIDNKKRDRMPHMKCVCFLRNCDESLDALEAELREPNYGEYYLYFSNILSKTAIERLADADEFEVVREVQEYFADYAPLLPSLFSLNHPPSSSKPLFGSSPNTWDPKALRYTVQGLISVLLSLKKKPVIRYEKMSAMAKKLAVEVQHCVQSESQLFDFRLTQVPPLLLILDRRNDPVTPILSQWTYQAMVHELFGIQNGRVDMTQVPDIRPELSEITLTTSTDPFFQAHHLATFGDLGTSLKSYVQSYQARSLAQNPATINSITDMKRFVEEYPEFRKLGGNVSKHVALVGELSRLVGKEKLLEIGEVEQGLATSAGADIKSVQTFITDNAVSPRAKLRLVILYALRYQKTQASNIASLINLALQNGVRREDARLVYVVLNIAGSDQRQDDLFSTESLLAMGRSALKGLKGVENVYMQHTPHLSQTLENLFRGRLKDTSYPFLESAGPNAGLQRRALLSSPQDVIIFMIGGTTYEEARAIALLNQDGTAIGTGGARFLLGGSCIHNSSSFLDMVSSAAAGFPSSIYEPPPESASNAPALNLNLGSVNVSIGGPGGAGVYRTSGDNVGVQADGIRDGVRSLIGKVKQGVDRIGLQ</sequence>
<reference evidence="2 3" key="1">
    <citation type="journal article" date="2012" name="New Phytol.">
        <title>Insight into trade-off between wood decay and parasitism from the genome of a fungal forest pathogen.</title>
        <authorList>
            <person name="Olson A."/>
            <person name="Aerts A."/>
            <person name="Asiegbu F."/>
            <person name="Belbahri L."/>
            <person name="Bouzid O."/>
            <person name="Broberg A."/>
            <person name="Canback B."/>
            <person name="Coutinho P.M."/>
            <person name="Cullen D."/>
            <person name="Dalman K."/>
            <person name="Deflorio G."/>
            <person name="van Diepen L.T."/>
            <person name="Dunand C."/>
            <person name="Duplessis S."/>
            <person name="Durling M."/>
            <person name="Gonthier P."/>
            <person name="Grimwood J."/>
            <person name="Fossdal C.G."/>
            <person name="Hansson D."/>
            <person name="Henrissat B."/>
            <person name="Hietala A."/>
            <person name="Himmelstrand K."/>
            <person name="Hoffmeister D."/>
            <person name="Hogberg N."/>
            <person name="James T.Y."/>
            <person name="Karlsson M."/>
            <person name="Kohler A."/>
            <person name="Kues U."/>
            <person name="Lee Y.H."/>
            <person name="Lin Y.C."/>
            <person name="Lind M."/>
            <person name="Lindquist E."/>
            <person name="Lombard V."/>
            <person name="Lucas S."/>
            <person name="Lunden K."/>
            <person name="Morin E."/>
            <person name="Murat C."/>
            <person name="Park J."/>
            <person name="Raffaello T."/>
            <person name="Rouze P."/>
            <person name="Salamov A."/>
            <person name="Schmutz J."/>
            <person name="Solheim H."/>
            <person name="Stahlberg J."/>
            <person name="Velez H."/>
            <person name="de Vries R.P."/>
            <person name="Wiebenga A."/>
            <person name="Woodward S."/>
            <person name="Yakovlev I."/>
            <person name="Garbelotto M."/>
            <person name="Martin F."/>
            <person name="Grigoriev I.V."/>
            <person name="Stenlid J."/>
        </authorList>
    </citation>
    <scope>NUCLEOTIDE SEQUENCE [LARGE SCALE GENOMIC DNA]</scope>
    <source>
        <strain evidence="2 3">TC 32-1</strain>
    </source>
</reference>
<evidence type="ECO:0008006" key="4">
    <source>
        <dbReference type="Google" id="ProtNLM"/>
    </source>
</evidence>
<dbReference type="Gene3D" id="3.90.830.10">
    <property type="entry name" value="Syntaxin Binding Protein 1, Chain A, domain 2"/>
    <property type="match status" value="1"/>
</dbReference>
<dbReference type="EMBL" id="KI925458">
    <property type="protein sequence ID" value="ETW81649.1"/>
    <property type="molecule type" value="Genomic_DNA"/>
</dbReference>
<dbReference type="InterPro" id="IPR001619">
    <property type="entry name" value="Sec1-like"/>
</dbReference>
<dbReference type="OrthoDB" id="10266265at2759"/>
<dbReference type="PANTHER" id="PTHR11679">
    <property type="entry name" value="VESICLE PROTEIN SORTING-ASSOCIATED"/>
    <property type="match status" value="1"/>
</dbReference>
<dbReference type="Proteomes" id="UP000030671">
    <property type="component" value="Unassembled WGS sequence"/>
</dbReference>
<dbReference type="KEGG" id="hir:HETIRDRAFT_475082"/>
<dbReference type="AlphaFoldDB" id="W4K7B4"/>
<dbReference type="InterPro" id="IPR027482">
    <property type="entry name" value="Sec1-like_dom2"/>
</dbReference>
<dbReference type="Pfam" id="PF00995">
    <property type="entry name" value="Sec1"/>
    <property type="match status" value="1"/>
</dbReference>
<name>W4K7B4_HETIT</name>
<evidence type="ECO:0000313" key="2">
    <source>
        <dbReference type="EMBL" id="ETW81649.1"/>
    </source>
</evidence>
<dbReference type="PIRSF" id="PIRSF005715">
    <property type="entry name" value="VPS45_Sec1"/>
    <property type="match status" value="1"/>
</dbReference>